<evidence type="ECO:0000313" key="2">
    <source>
        <dbReference type="EMBL" id="OLF14638.1"/>
    </source>
</evidence>
<feature type="domain" description="Endonuclease/exonuclease/phosphatase" evidence="1">
    <location>
        <begin position="57"/>
        <end position="298"/>
    </location>
</feature>
<evidence type="ECO:0000313" key="3">
    <source>
        <dbReference type="Proteomes" id="UP000185596"/>
    </source>
</evidence>
<keyword evidence="2" id="KW-0255">Endonuclease</keyword>
<gene>
    <name evidence="2" type="ORF">BU204_26205</name>
</gene>
<keyword evidence="2" id="KW-0540">Nuclease</keyword>
<dbReference type="Gene3D" id="3.60.10.10">
    <property type="entry name" value="Endonuclease/exonuclease/phosphatase"/>
    <property type="match status" value="1"/>
</dbReference>
<reference evidence="2 3" key="1">
    <citation type="submission" date="2016-12" db="EMBL/GenBank/DDBJ databases">
        <title>The draft genome sequence of Actinophytocola sp. 11-183.</title>
        <authorList>
            <person name="Wang W."/>
            <person name="Yuan L."/>
        </authorList>
    </citation>
    <scope>NUCLEOTIDE SEQUENCE [LARGE SCALE GENOMIC DNA]</scope>
    <source>
        <strain evidence="2 3">11-183</strain>
    </source>
</reference>
<dbReference type="STRING" id="1912961.BU204_26205"/>
<dbReference type="AlphaFoldDB" id="A0A1Q8CJV5"/>
<accession>A0A1Q8CJV5</accession>
<dbReference type="EMBL" id="MSIE01000052">
    <property type="protein sequence ID" value="OLF14638.1"/>
    <property type="molecule type" value="Genomic_DNA"/>
</dbReference>
<dbReference type="InterPro" id="IPR005135">
    <property type="entry name" value="Endo/exonuclease/phosphatase"/>
</dbReference>
<dbReference type="CDD" id="cd09083">
    <property type="entry name" value="EEP-1"/>
    <property type="match status" value="1"/>
</dbReference>
<dbReference type="InterPro" id="IPR036691">
    <property type="entry name" value="Endo/exonu/phosph_ase_sf"/>
</dbReference>
<organism evidence="2 3">
    <name type="scientific">Actinophytocola xanthii</name>
    <dbReference type="NCBI Taxonomy" id="1912961"/>
    <lineage>
        <taxon>Bacteria</taxon>
        <taxon>Bacillati</taxon>
        <taxon>Actinomycetota</taxon>
        <taxon>Actinomycetes</taxon>
        <taxon>Pseudonocardiales</taxon>
        <taxon>Pseudonocardiaceae</taxon>
    </lineage>
</organism>
<protein>
    <submittedName>
        <fullName evidence="2">Endonuclease</fullName>
    </submittedName>
</protein>
<keyword evidence="2" id="KW-0378">Hydrolase</keyword>
<comment type="caution">
    <text evidence="2">The sequence shown here is derived from an EMBL/GenBank/DDBJ whole genome shotgun (WGS) entry which is preliminary data.</text>
</comment>
<dbReference type="InterPro" id="IPR050410">
    <property type="entry name" value="CCR4/nocturin_mRNA_transcr"/>
</dbReference>
<sequence>MSRRVHSGAKGPLIMIAAVLVGLAFPLALPAPVDRAAVRQDDRPVIGPATGDELHVMSFNLRFASTSEPHSWKRRRPVVAELLGREQPTVLATQEGLYGQLKDVDSDLPEAYEWIGVGRGGGSRDEFMAVFYDTRRLEPLEFDHFWLSDTPEVIGSKSWGNGIVRMVTWVRFADRRTGVEFVVFNTHLDQSEYPQRRAAALIRDRIATFSLGVPVVLAGDFNAPAERSATYDLLSAGMADTWRTAAERRTPVHSTWHGYRPLRPDGDRIDWILTRGRVSVRAAAINTFSAGGEFPSDHLPVQALVTIG</sequence>
<dbReference type="RefSeq" id="WP_075128416.1">
    <property type="nucleotide sequence ID" value="NZ_MSIE01000052.1"/>
</dbReference>
<proteinExistence type="predicted"/>
<keyword evidence="3" id="KW-1185">Reference proteome</keyword>
<dbReference type="PANTHER" id="PTHR12121:SF36">
    <property type="entry name" value="ENDONUCLEASE_EXONUCLEASE_PHOSPHATASE DOMAIN-CONTAINING PROTEIN"/>
    <property type="match status" value="1"/>
</dbReference>
<dbReference type="Proteomes" id="UP000185596">
    <property type="component" value="Unassembled WGS sequence"/>
</dbReference>
<dbReference type="GO" id="GO:0004519">
    <property type="term" value="F:endonuclease activity"/>
    <property type="evidence" value="ECO:0007669"/>
    <property type="project" value="UniProtKB-KW"/>
</dbReference>
<evidence type="ECO:0000259" key="1">
    <source>
        <dbReference type="Pfam" id="PF03372"/>
    </source>
</evidence>
<name>A0A1Q8CJV5_9PSEU</name>
<dbReference type="GO" id="GO:0000175">
    <property type="term" value="F:3'-5'-RNA exonuclease activity"/>
    <property type="evidence" value="ECO:0007669"/>
    <property type="project" value="TreeGrafter"/>
</dbReference>
<dbReference type="PANTHER" id="PTHR12121">
    <property type="entry name" value="CARBON CATABOLITE REPRESSOR PROTEIN 4"/>
    <property type="match status" value="1"/>
</dbReference>
<dbReference type="Pfam" id="PF03372">
    <property type="entry name" value="Exo_endo_phos"/>
    <property type="match status" value="1"/>
</dbReference>
<dbReference type="SUPFAM" id="SSF56219">
    <property type="entry name" value="DNase I-like"/>
    <property type="match status" value="1"/>
</dbReference>